<dbReference type="OrthoDB" id="8527901at2"/>
<dbReference type="SUPFAM" id="SSF52540">
    <property type="entry name" value="P-loop containing nucleoside triphosphate hydrolases"/>
    <property type="match status" value="1"/>
</dbReference>
<dbReference type="EMBL" id="WEGJ01000021">
    <property type="protein sequence ID" value="MQY14501.1"/>
    <property type="molecule type" value="Genomic_DNA"/>
</dbReference>
<keyword evidence="1" id="KW-0175">Coiled coil</keyword>
<accession>A0A7K0CM55</accession>
<evidence type="ECO:0000313" key="3">
    <source>
        <dbReference type="EMBL" id="MQY14501.1"/>
    </source>
</evidence>
<name>A0A7K0CM55_9ACTN</name>
<feature type="region of interest" description="Disordered" evidence="2">
    <location>
        <begin position="563"/>
        <end position="598"/>
    </location>
</feature>
<evidence type="ECO:0000256" key="1">
    <source>
        <dbReference type="SAM" id="Coils"/>
    </source>
</evidence>
<dbReference type="InterPro" id="IPR013496">
    <property type="entry name" value="CHP02680"/>
</dbReference>
<organism evidence="3 4">
    <name type="scientific">Streptomyces smaragdinus</name>
    <dbReference type="NCBI Taxonomy" id="2585196"/>
    <lineage>
        <taxon>Bacteria</taxon>
        <taxon>Bacillati</taxon>
        <taxon>Actinomycetota</taxon>
        <taxon>Actinomycetes</taxon>
        <taxon>Kitasatosporales</taxon>
        <taxon>Streptomycetaceae</taxon>
        <taxon>Streptomyces</taxon>
    </lineage>
</organism>
<comment type="caution">
    <text evidence="3">The sequence shown here is derived from an EMBL/GenBank/DDBJ whole genome shotgun (WGS) entry which is preliminary data.</text>
</comment>
<feature type="coiled-coil region" evidence="1">
    <location>
        <begin position="245"/>
        <end position="318"/>
    </location>
</feature>
<dbReference type="Gene3D" id="3.40.50.300">
    <property type="entry name" value="P-loop containing nucleotide triphosphate hydrolases"/>
    <property type="match status" value="2"/>
</dbReference>
<feature type="compositionally biased region" description="Basic and acidic residues" evidence="2">
    <location>
        <begin position="563"/>
        <end position="582"/>
    </location>
</feature>
<dbReference type="CDD" id="cd00267">
    <property type="entry name" value="ABC_ATPase"/>
    <property type="match status" value="1"/>
</dbReference>
<feature type="region of interest" description="Disordered" evidence="2">
    <location>
        <begin position="374"/>
        <end position="398"/>
    </location>
</feature>
<gene>
    <name evidence="3" type="ORF">SRB5_46690</name>
</gene>
<dbReference type="RefSeq" id="WP_153455281.1">
    <property type="nucleotide sequence ID" value="NZ_WEGJ01000021.1"/>
</dbReference>
<reference evidence="3 4" key="1">
    <citation type="submission" date="2019-10" db="EMBL/GenBank/DDBJ databases">
        <title>Streptomyces smaragdinus sp. nov. and Streptomyces fabii sp. nov., isolated from the gut of fungus growing-termite Macrotermes natalensis.</title>
        <authorList>
            <person name="Schwitalla J."/>
            <person name="Benndorf R."/>
            <person name="Martin K."/>
            <person name="De Beer W."/>
            <person name="Kaster A.-K."/>
            <person name="Vollmers J."/>
            <person name="Poulsen M."/>
            <person name="Beemelmanns C."/>
        </authorList>
    </citation>
    <scope>NUCLEOTIDE SEQUENCE [LARGE SCALE GENOMIC DNA]</scope>
    <source>
        <strain evidence="3 4">RB5</strain>
    </source>
</reference>
<dbReference type="NCBIfam" id="TIGR02680">
    <property type="entry name" value="TIGR02680 family protein"/>
    <property type="match status" value="1"/>
</dbReference>
<dbReference type="Pfam" id="PF13558">
    <property type="entry name" value="SbcC_Walker_B"/>
    <property type="match status" value="1"/>
</dbReference>
<evidence type="ECO:0000313" key="4">
    <source>
        <dbReference type="Proteomes" id="UP000466345"/>
    </source>
</evidence>
<sequence>MTPVPPPRDPYTERWRPERAGVLNVWRYYDEVFGFHRGRLLLRGPNGSGKSKALEVLLPFLFDASLKPGRLSTFGGNERTMHWNLMGEGATGVTRVGYVWLEFSRLTADGTEWFTLGARLQATSRTTSVGAVFFTVRARIGRDEGPALVNEAGQPLTVAALKEAVAGRGEVYDSASDYRAVVRQTLFPGLSEQRYDALITALLQLRTPKLSERLDPSLLSTLLSKALPPLDRDEVSELADGFERLDRQRVELSRMDERAEAADRLAARQRSYARRVLRARAAGLISATTEMDNLTRVARETEEAHERALADRTTAQRELAADEELQEELGRRIDVLTGSPEYRQGTELDRLRERAARAREAADRLHGDWETAQADAEEAEHRAGQARLEAEAQAGRAREAEEEAGQAARAAGLGTVAAEAAAVLAEGAQERARQLLDGAVRARLDQIAGVRAAAAGHRQAVNARETAEQARDQARSALGAATARQEEEAVRYREAVGARAGLLRDWARSCAELRFADADIEELADFADQEAEVLALIGRAAHATERELTAAETTVRRHLEDLHRERTEAAAEAERLRLDRDLPPQPPRTRSGDRTGRPGAPLWKLIAFHDAVPAGEQAAVEAALEASGLLDAWLSPDGTLAAAGHDTFAAPDWAPAPAAGRGLAAVLRPEADAAVPGERVERLLASIAYGPTLPAGPAAVGADGSWRLAAATGTWSKPESAHIGAAARERARHRRIAELGARIEELDVSIGACDSELALLDGRRRTLDLERRGCPPYAPVATAQRTLDRAEAEAAARADTHRVAAALLTEREQDVAVALRDLHAVAAEHQLPADDEALGRLAGRCESLREAAGRWLLAAVQSAALLRAADAADEQAARAGRSAADHEAKARTAGREAAALAAAVQEAERTVGAPYQELLARIGELRTQVGVARKAAEQHNISLRELAARIGQLGERRTTASGQRDDAVAHRDEAAGRLRACMAAGFAEDASAAELRLPADARVTATLEAARTIAARWPSVPHEAKNIAEALERLAETRYATAQTLQERADIHLEAEDDLHVLSASIDGARLGAAGLLTALREERDRAQDDITTRERGLFDRILTGDTRRHLASRIRQANALVDAMNSRLERVRTASKVAVQLLWQVDPELPPGTRAARDLLLKDPVRLTDADQEALHQFFRERIEEARADQRAVSWEEQLAQVLDYTAWHRFTVRLDRANGQGWQLLTKKLHGALSGGEKAIALHLPLFAAVAAHYHSVPDAPRLILLDEVFVGVDAANRGQVFALLSSLDLDLLLTSDHEWCTYRELDGIAVHQLLVDDLDDAVTTARFVWNGSGLLSAEGAPLPPDDTRTPAPGGTW</sequence>
<evidence type="ECO:0008006" key="5">
    <source>
        <dbReference type="Google" id="ProtNLM"/>
    </source>
</evidence>
<keyword evidence="4" id="KW-1185">Reference proteome</keyword>
<feature type="compositionally biased region" description="Low complexity" evidence="2">
    <location>
        <begin position="385"/>
        <end position="395"/>
    </location>
</feature>
<dbReference type="Proteomes" id="UP000466345">
    <property type="component" value="Unassembled WGS sequence"/>
</dbReference>
<dbReference type="InterPro" id="IPR027417">
    <property type="entry name" value="P-loop_NTPase"/>
</dbReference>
<evidence type="ECO:0000256" key="2">
    <source>
        <dbReference type="SAM" id="MobiDB-lite"/>
    </source>
</evidence>
<proteinExistence type="predicted"/>
<protein>
    <recommendedName>
        <fullName evidence="5">TIGR02680 family protein</fullName>
    </recommendedName>
</protein>